<comment type="function">
    <text evidence="9">Involved in intercistronic processing of primary transcripts from chloroplast operons. The endonucleolytic activity of the enzyme depends on the number of phosphates at the 5' end, is inhibited by structured RNA, and preferentially cleaves A/U-rich sequences.</text>
</comment>
<dbReference type="InterPro" id="IPR002044">
    <property type="entry name" value="CBM20"/>
</dbReference>
<dbReference type="SMART" id="SM01065">
    <property type="entry name" value="CBM_2"/>
    <property type="match status" value="1"/>
</dbReference>
<keyword evidence="8" id="KW-0694">RNA-binding</keyword>
<dbReference type="InterPro" id="IPR004659">
    <property type="entry name" value="RNase_E/G"/>
</dbReference>
<evidence type="ECO:0000256" key="9">
    <source>
        <dbReference type="ARBA" id="ARBA00023436"/>
    </source>
</evidence>
<dbReference type="GO" id="GO:0046872">
    <property type="term" value="F:metal ion binding"/>
    <property type="evidence" value="ECO:0007669"/>
    <property type="project" value="UniProtKB-KW"/>
</dbReference>
<comment type="similarity">
    <text evidence="2">Belongs to the RNase E/G family.</text>
</comment>
<dbReference type="InterPro" id="IPR012340">
    <property type="entry name" value="NA-bd_OB-fold"/>
</dbReference>
<evidence type="ECO:0000256" key="2">
    <source>
        <dbReference type="ARBA" id="ARBA00005522"/>
    </source>
</evidence>
<dbReference type="AlphaFoldDB" id="A0A9Q0HTE8"/>
<protein>
    <recommendedName>
        <fullName evidence="10">CBM20 domain-containing protein</fullName>
    </recommendedName>
</protein>
<dbReference type="NCBIfam" id="TIGR00757">
    <property type="entry name" value="RNaseEG"/>
    <property type="match status" value="1"/>
</dbReference>
<dbReference type="Gene3D" id="2.40.50.140">
    <property type="entry name" value="Nucleic acid-binding proteins"/>
    <property type="match status" value="1"/>
</dbReference>
<comment type="cofactor">
    <cofactor evidence="1">
        <name>Mg(2+)</name>
        <dbReference type="ChEBI" id="CHEBI:18420"/>
    </cofactor>
</comment>
<dbReference type="PROSITE" id="PS51166">
    <property type="entry name" value="CBM20"/>
    <property type="match status" value="1"/>
</dbReference>
<evidence type="ECO:0000313" key="12">
    <source>
        <dbReference type="Proteomes" id="UP001151287"/>
    </source>
</evidence>
<name>A0A9Q0HTE8_9POAL</name>
<evidence type="ECO:0000256" key="6">
    <source>
        <dbReference type="ARBA" id="ARBA00022801"/>
    </source>
</evidence>
<evidence type="ECO:0000313" key="11">
    <source>
        <dbReference type="EMBL" id="KAJ1697827.1"/>
    </source>
</evidence>
<dbReference type="GO" id="GO:0016787">
    <property type="term" value="F:hydrolase activity"/>
    <property type="evidence" value="ECO:0007669"/>
    <property type="project" value="UniProtKB-KW"/>
</dbReference>
<dbReference type="InterPro" id="IPR019307">
    <property type="entry name" value="RNA-bd_AU-1/RNase_E/G"/>
</dbReference>
<dbReference type="GO" id="GO:2001070">
    <property type="term" value="F:starch binding"/>
    <property type="evidence" value="ECO:0007669"/>
    <property type="project" value="InterPro"/>
</dbReference>
<evidence type="ECO:0000256" key="4">
    <source>
        <dbReference type="ARBA" id="ARBA00022723"/>
    </source>
</evidence>
<dbReference type="FunFam" id="2.60.40.10:FF:001568">
    <property type="entry name" value="Ribonuclease E/G-like protein, chloroplastic"/>
    <property type="match status" value="1"/>
</dbReference>
<dbReference type="OrthoDB" id="6123450at2759"/>
<dbReference type="InterPro" id="IPR013783">
    <property type="entry name" value="Ig-like_fold"/>
</dbReference>
<comment type="caution">
    <text evidence="11">The sequence shown here is derived from an EMBL/GenBank/DDBJ whole genome shotgun (WGS) entry which is preliminary data.</text>
</comment>
<dbReference type="Pfam" id="PF10150">
    <property type="entry name" value="RNase_E_G"/>
    <property type="match status" value="1"/>
</dbReference>
<dbReference type="EMBL" id="JAMQYH010000002">
    <property type="protein sequence ID" value="KAJ1697827.1"/>
    <property type="molecule type" value="Genomic_DNA"/>
</dbReference>
<evidence type="ECO:0000259" key="10">
    <source>
        <dbReference type="PROSITE" id="PS51166"/>
    </source>
</evidence>
<gene>
    <name evidence="11" type="ORF">LUZ63_006339</name>
</gene>
<dbReference type="CDD" id="cd04453">
    <property type="entry name" value="S1_RNase_E"/>
    <property type="match status" value="1"/>
</dbReference>
<evidence type="ECO:0000256" key="3">
    <source>
        <dbReference type="ARBA" id="ARBA00022722"/>
    </source>
</evidence>
<dbReference type="Proteomes" id="UP001151287">
    <property type="component" value="Unassembled WGS sequence"/>
</dbReference>
<keyword evidence="5" id="KW-0255">Endonuclease</keyword>
<dbReference type="GO" id="GO:0005737">
    <property type="term" value="C:cytoplasm"/>
    <property type="evidence" value="ECO:0007669"/>
    <property type="project" value="TreeGrafter"/>
</dbReference>
<keyword evidence="12" id="KW-1185">Reference proteome</keyword>
<dbReference type="PANTHER" id="PTHR30001">
    <property type="entry name" value="RIBONUCLEASE"/>
    <property type="match status" value="1"/>
</dbReference>
<keyword evidence="6" id="KW-0378">Hydrolase</keyword>
<dbReference type="Gene3D" id="2.60.40.10">
    <property type="entry name" value="Immunoglobulins"/>
    <property type="match status" value="1"/>
</dbReference>
<keyword evidence="4" id="KW-0479">Metal-binding</keyword>
<evidence type="ECO:0000256" key="8">
    <source>
        <dbReference type="ARBA" id="ARBA00022884"/>
    </source>
</evidence>
<dbReference type="PANTHER" id="PTHR30001:SF1">
    <property type="entry name" value="RIBONUCLEASE E_G-LIKE PROTEIN, CHLOROPLASTIC"/>
    <property type="match status" value="1"/>
</dbReference>
<dbReference type="SUPFAM" id="SSF49452">
    <property type="entry name" value="Starch-binding domain-like"/>
    <property type="match status" value="1"/>
</dbReference>
<dbReference type="GO" id="GO:0004519">
    <property type="term" value="F:endonuclease activity"/>
    <property type="evidence" value="ECO:0007669"/>
    <property type="project" value="UniProtKB-KW"/>
</dbReference>
<organism evidence="11 12">
    <name type="scientific">Rhynchospora breviuscula</name>
    <dbReference type="NCBI Taxonomy" id="2022672"/>
    <lineage>
        <taxon>Eukaryota</taxon>
        <taxon>Viridiplantae</taxon>
        <taxon>Streptophyta</taxon>
        <taxon>Embryophyta</taxon>
        <taxon>Tracheophyta</taxon>
        <taxon>Spermatophyta</taxon>
        <taxon>Magnoliopsida</taxon>
        <taxon>Liliopsida</taxon>
        <taxon>Poales</taxon>
        <taxon>Cyperaceae</taxon>
        <taxon>Cyperoideae</taxon>
        <taxon>Rhynchosporeae</taxon>
        <taxon>Rhynchospora</taxon>
    </lineage>
</organism>
<keyword evidence="3" id="KW-0540">Nuclease</keyword>
<dbReference type="SUPFAM" id="SSF50249">
    <property type="entry name" value="Nucleic acid-binding proteins"/>
    <property type="match status" value="1"/>
</dbReference>
<dbReference type="GO" id="GO:0003723">
    <property type="term" value="F:RNA binding"/>
    <property type="evidence" value="ECO:0007669"/>
    <property type="project" value="UniProtKB-KW"/>
</dbReference>
<accession>A0A9Q0HTE8</accession>
<evidence type="ECO:0000256" key="7">
    <source>
        <dbReference type="ARBA" id="ARBA00022842"/>
    </source>
</evidence>
<proteinExistence type="inferred from homology"/>
<reference evidence="11" key="1">
    <citation type="journal article" date="2022" name="Cell">
        <title>Repeat-based holocentromeres influence genome architecture and karyotype evolution.</title>
        <authorList>
            <person name="Hofstatter P.G."/>
            <person name="Thangavel G."/>
            <person name="Lux T."/>
            <person name="Neumann P."/>
            <person name="Vondrak T."/>
            <person name="Novak P."/>
            <person name="Zhang M."/>
            <person name="Costa L."/>
            <person name="Castellani M."/>
            <person name="Scott A."/>
            <person name="Toegelov H."/>
            <person name="Fuchs J."/>
            <person name="Mata-Sucre Y."/>
            <person name="Dias Y."/>
            <person name="Vanzela A.L.L."/>
            <person name="Huettel B."/>
            <person name="Almeida C.C.S."/>
            <person name="Simkova H."/>
            <person name="Souza G."/>
            <person name="Pedrosa-Harand A."/>
            <person name="Macas J."/>
            <person name="Mayer K.F.X."/>
            <person name="Houben A."/>
            <person name="Marques A."/>
        </authorList>
    </citation>
    <scope>NUCLEOTIDE SEQUENCE</scope>
    <source>
        <strain evidence="11">RhyBre1mFocal</strain>
    </source>
</reference>
<sequence length="926" mass="103732">MAMASFWPPPLPLSSLFTSPSKRGVPVAIVCYSASHLSSTSNARRTVFGYSSLFRLVTRHISYSTHLKDNVGTTHITLQTHSFSSPSMSQISDVSGIACKGLCTVLWSIETDIADGFVIYLTGDPVTLGCWDPNLAISLSCSFHASNLWETQIKVPCGIHFKYNYIIRHPSSVIEWRPGPEYSLSVPFSTGEFEVIRVRDCWMHESVHRFPVPLWGSWLADLGFLKDPLISAVQQSVSSGEQKILKSQNGTPRKDEKSIIQMNGHGCVEISNPELDREMDGPIEEPWLFDSILLKLHSLIEEQTEVKEEQTETVGTHPQRKLDVGSTVILVNSSVCTMQRIAVLEEGKLVELLLEPVKNKVHLDSIYLGVVTRFVPHLGGAFVDIGLKKPSLMDISQYRKPFVYDTYEKEEEREEEEIEGGMEEIYKGEGENLDNEFGEDVEVGDADVADSIFEALEGVESRKVKRNQWVNVKKGTKIIVQVVKEGLGTKGPNLTPYPNLRSRFWVLKTRSNIIGVSKKISGVERTRLGVIAKMLKPRGFGLTVRTVAAGHTLEELQKDLDGLLLTWKEITDHAKSAALAPDEGVEGAVPVMLHSAMGQTLSVVQDYFNEKVKSMIVDSPRTYHEVTRYLQEMAPELCERVELYDKRTPIFDEYKIEEEINGILSKRVALPNGGSLVIEQTEALVSIDVNAGSAMFGEGTSADRAALDVNLLAAKQIARELRLRDIGGIIVVDFIKMSDNSSKWKVYEEMTKAVKQDRSIVRVYELSDLGLMEISRKRVRPSVSFMISDPCICCQATGRVEALEMSFMKIENEIRHLLATSNDRPDPEDPKTWPKFGLRVDEHMNYYLTSGNSTKLAVLNVSLNVRISLKLMGTFPRGKFELIRLTEYKKGDQHEVVVNSNLQSLETRIKNPSGHFLIKKLRSHAT</sequence>
<dbReference type="Pfam" id="PF00686">
    <property type="entry name" value="CBM_20"/>
    <property type="match status" value="1"/>
</dbReference>
<feature type="domain" description="CBM20" evidence="10">
    <location>
        <begin position="97"/>
        <end position="204"/>
    </location>
</feature>
<dbReference type="GO" id="GO:0004540">
    <property type="term" value="F:RNA nuclease activity"/>
    <property type="evidence" value="ECO:0007669"/>
    <property type="project" value="InterPro"/>
</dbReference>
<evidence type="ECO:0000256" key="1">
    <source>
        <dbReference type="ARBA" id="ARBA00001946"/>
    </source>
</evidence>
<dbReference type="GO" id="GO:0006364">
    <property type="term" value="P:rRNA processing"/>
    <property type="evidence" value="ECO:0007669"/>
    <property type="project" value="TreeGrafter"/>
</dbReference>
<dbReference type="InterPro" id="IPR013784">
    <property type="entry name" value="Carb-bd-like_fold"/>
</dbReference>
<keyword evidence="7" id="KW-0460">Magnesium</keyword>
<evidence type="ECO:0000256" key="5">
    <source>
        <dbReference type="ARBA" id="ARBA00022759"/>
    </source>
</evidence>